<keyword evidence="2" id="KW-1185">Reference proteome</keyword>
<dbReference type="EnsemblPlants" id="PGSC0003DMT400085520">
    <property type="protein sequence ID" value="PGSC0003DMT400085520"/>
    <property type="gene ID" value="PGSC0003DMG400035091"/>
</dbReference>
<name>M1D9N9_SOLTU</name>
<reference evidence="2" key="1">
    <citation type="journal article" date="2011" name="Nature">
        <title>Genome sequence and analysis of the tuber crop potato.</title>
        <authorList>
            <consortium name="The Potato Genome Sequencing Consortium"/>
        </authorList>
    </citation>
    <scope>NUCLEOTIDE SEQUENCE [LARGE SCALE GENOMIC DNA]</scope>
    <source>
        <strain evidence="2">cv. DM1-3 516 R44</strain>
    </source>
</reference>
<accession>M1D9N9</accession>
<dbReference type="Gramene" id="PGSC0003DMT400085520">
    <property type="protein sequence ID" value="PGSC0003DMT400085520"/>
    <property type="gene ID" value="PGSC0003DMG400035091"/>
</dbReference>
<dbReference type="Proteomes" id="UP000011115">
    <property type="component" value="Unassembled WGS sequence"/>
</dbReference>
<dbReference type="HOGENOM" id="CLU_1290971_0_0_1"/>
<dbReference type="PaxDb" id="4113-PGSC0003DMT400085520"/>
<reference evidence="1" key="2">
    <citation type="submission" date="2015-06" db="UniProtKB">
        <authorList>
            <consortium name="EnsemblPlants"/>
        </authorList>
    </citation>
    <scope>IDENTIFICATION</scope>
    <source>
        <strain evidence="1">DM1-3 516 R44</strain>
    </source>
</reference>
<evidence type="ECO:0000313" key="2">
    <source>
        <dbReference type="Proteomes" id="UP000011115"/>
    </source>
</evidence>
<dbReference type="AlphaFoldDB" id="M1D9N9"/>
<organism evidence="1 2">
    <name type="scientific">Solanum tuberosum</name>
    <name type="common">Potato</name>
    <dbReference type="NCBI Taxonomy" id="4113"/>
    <lineage>
        <taxon>Eukaryota</taxon>
        <taxon>Viridiplantae</taxon>
        <taxon>Streptophyta</taxon>
        <taxon>Embryophyta</taxon>
        <taxon>Tracheophyta</taxon>
        <taxon>Spermatophyta</taxon>
        <taxon>Magnoliopsida</taxon>
        <taxon>eudicotyledons</taxon>
        <taxon>Gunneridae</taxon>
        <taxon>Pentapetalae</taxon>
        <taxon>asterids</taxon>
        <taxon>lamiids</taxon>
        <taxon>Solanales</taxon>
        <taxon>Solanaceae</taxon>
        <taxon>Solanoideae</taxon>
        <taxon>Solaneae</taxon>
        <taxon>Solanum</taxon>
    </lineage>
</organism>
<sequence length="214" mass="24477">MDVLKVFDEKLSGYCLTVFVVTQSDTPIEIAGEEAKNRGSNEQYTHEIETLKGAISDDEMILMRSLANLMGEKNMMKYISLIEESKFEDENTYYVIIVDRLGRSSLVQIIMGANSHISILLLMVEDDDSHSYIIMIEKICEEIDMNYFAINNIEQFLLQFMFYSNLEDKVLFEAWSIIVNKDGPEAGRTVGLGAKPQRGPRTRWPNTRLAWDPG</sequence>
<dbReference type="InParanoid" id="M1D9N9"/>
<evidence type="ECO:0000313" key="1">
    <source>
        <dbReference type="EnsemblPlants" id="PGSC0003DMT400085520"/>
    </source>
</evidence>
<protein>
    <submittedName>
        <fullName evidence="1">Uncharacterized protein</fullName>
    </submittedName>
</protein>
<proteinExistence type="predicted"/>